<dbReference type="AlphaFoldDB" id="A0A0D2M8M8"/>
<keyword evidence="2" id="KW-1185">Reference proteome</keyword>
<organism evidence="1 2">
    <name type="scientific">Hypholoma sublateritium (strain FD-334 SS-4)</name>
    <dbReference type="NCBI Taxonomy" id="945553"/>
    <lineage>
        <taxon>Eukaryota</taxon>
        <taxon>Fungi</taxon>
        <taxon>Dikarya</taxon>
        <taxon>Basidiomycota</taxon>
        <taxon>Agaricomycotina</taxon>
        <taxon>Agaricomycetes</taxon>
        <taxon>Agaricomycetidae</taxon>
        <taxon>Agaricales</taxon>
        <taxon>Agaricineae</taxon>
        <taxon>Strophariaceae</taxon>
        <taxon>Hypholoma</taxon>
    </lineage>
</organism>
<dbReference type="EMBL" id="KN817575">
    <property type="protein sequence ID" value="KJA19653.1"/>
    <property type="molecule type" value="Genomic_DNA"/>
</dbReference>
<gene>
    <name evidence="1" type="ORF">HYPSUDRAFT_143447</name>
</gene>
<evidence type="ECO:0000313" key="2">
    <source>
        <dbReference type="Proteomes" id="UP000054270"/>
    </source>
</evidence>
<sequence>IVKWVAQSMCPFNIVKNEGFLTMMKTGSPGYAVPLHNTVAQDVKVVFIKTCNWIMKMLQV</sequence>
<dbReference type="OrthoDB" id="2677917at2759"/>
<proteinExistence type="predicted"/>
<evidence type="ECO:0000313" key="1">
    <source>
        <dbReference type="EMBL" id="KJA19653.1"/>
    </source>
</evidence>
<reference evidence="2" key="1">
    <citation type="submission" date="2014-04" db="EMBL/GenBank/DDBJ databases">
        <title>Evolutionary Origins and Diversification of the Mycorrhizal Mutualists.</title>
        <authorList>
            <consortium name="DOE Joint Genome Institute"/>
            <consortium name="Mycorrhizal Genomics Consortium"/>
            <person name="Kohler A."/>
            <person name="Kuo A."/>
            <person name="Nagy L.G."/>
            <person name="Floudas D."/>
            <person name="Copeland A."/>
            <person name="Barry K.W."/>
            <person name="Cichocki N."/>
            <person name="Veneault-Fourrey C."/>
            <person name="LaButti K."/>
            <person name="Lindquist E.A."/>
            <person name="Lipzen A."/>
            <person name="Lundell T."/>
            <person name="Morin E."/>
            <person name="Murat C."/>
            <person name="Riley R."/>
            <person name="Ohm R."/>
            <person name="Sun H."/>
            <person name="Tunlid A."/>
            <person name="Henrissat B."/>
            <person name="Grigoriev I.V."/>
            <person name="Hibbett D.S."/>
            <person name="Martin F."/>
        </authorList>
    </citation>
    <scope>NUCLEOTIDE SEQUENCE [LARGE SCALE GENOMIC DNA]</scope>
    <source>
        <strain evidence="2">FD-334 SS-4</strain>
    </source>
</reference>
<dbReference type="STRING" id="945553.A0A0D2M8M8"/>
<protein>
    <submittedName>
        <fullName evidence="1">Uncharacterized protein</fullName>
    </submittedName>
</protein>
<dbReference type="SUPFAM" id="SSF140996">
    <property type="entry name" value="Hermes dimerisation domain"/>
    <property type="match status" value="1"/>
</dbReference>
<dbReference type="Proteomes" id="UP000054270">
    <property type="component" value="Unassembled WGS sequence"/>
</dbReference>
<feature type="non-terminal residue" evidence="1">
    <location>
        <position position="1"/>
    </location>
</feature>
<name>A0A0D2M8M8_HYPSF</name>
<accession>A0A0D2M8M8</accession>